<comment type="subcellular location">
    <subcellularLocation>
        <location evidence="7">Secreted</location>
        <location evidence="7">Cell wall</location>
    </subcellularLocation>
</comment>
<keyword evidence="7" id="KW-0134">Cell wall</keyword>
<reference evidence="9" key="2">
    <citation type="submission" date="2017-06" db="EMBL/GenBank/DDBJ databases">
        <title>The pomegranate genome and the genomics of punicalagin biosynthesis.</title>
        <authorList>
            <person name="Xu C."/>
        </authorList>
    </citation>
    <scope>NUCLEOTIDE SEQUENCE [LARGE SCALE GENOMIC DNA]</scope>
    <source>
        <tissue evidence="9">Fresh leaf</tissue>
    </source>
</reference>
<dbReference type="InterPro" id="IPR000070">
    <property type="entry name" value="Pectinesterase_cat"/>
</dbReference>
<proteinExistence type="inferred from homology"/>
<dbReference type="GO" id="GO:0004857">
    <property type="term" value="F:enzyme inhibitor activity"/>
    <property type="evidence" value="ECO:0007669"/>
    <property type="project" value="InterPro"/>
</dbReference>
<keyword evidence="7" id="KW-0961">Cell wall biogenesis/degradation</keyword>
<dbReference type="Gene3D" id="1.20.140.40">
    <property type="entry name" value="Invertase/pectin methylesterase inhibitor family protein"/>
    <property type="match status" value="1"/>
</dbReference>
<dbReference type="GeneID" id="116198734"/>
<evidence type="ECO:0000256" key="2">
    <source>
        <dbReference type="ARBA" id="ARBA00006027"/>
    </source>
</evidence>
<dbReference type="InterPro" id="IPR033131">
    <property type="entry name" value="Pectinesterase_Asp_AS"/>
</dbReference>
<reference evidence="11" key="3">
    <citation type="journal article" date="2020" name="Plant Biotechnol. J.">
        <title>The pomegranate (Punica granatum L.) draft genome dissects genetic divergence between soft- and hard-seeded cultivars.</title>
        <authorList>
            <person name="Luo X."/>
            <person name="Li H."/>
            <person name="Wu Z."/>
            <person name="Yao W."/>
            <person name="Zhao P."/>
            <person name="Cao D."/>
            <person name="Yu H."/>
            <person name="Li K."/>
            <person name="Poudel K."/>
            <person name="Zhao D."/>
            <person name="Zhang F."/>
            <person name="Xia X."/>
            <person name="Chen L."/>
            <person name="Wang Q."/>
            <person name="Jing D."/>
            <person name="Cao S."/>
        </authorList>
    </citation>
    <scope>NUCLEOTIDE SEQUENCE [LARGE SCALE GENOMIC DNA]</scope>
</reference>
<keyword evidence="4 7" id="KW-0378">Hydrolase</keyword>
<dbReference type="FunFam" id="2.160.20.10:FF:000001">
    <property type="entry name" value="Pectinesterase"/>
    <property type="match status" value="1"/>
</dbReference>
<evidence type="ECO:0000256" key="1">
    <source>
        <dbReference type="ARBA" id="ARBA00005184"/>
    </source>
</evidence>
<dbReference type="OrthoDB" id="2019149at2759"/>
<dbReference type="InterPro" id="IPR006501">
    <property type="entry name" value="Pectinesterase_inhib_dom"/>
</dbReference>
<comment type="catalytic activity">
    <reaction evidence="7">
        <text>[(1-&gt;4)-alpha-D-galacturonosyl methyl ester](n) + n H2O = [(1-&gt;4)-alpha-D-galacturonosyl](n) + n methanol + n H(+)</text>
        <dbReference type="Rhea" id="RHEA:22380"/>
        <dbReference type="Rhea" id="RHEA-COMP:14570"/>
        <dbReference type="Rhea" id="RHEA-COMP:14573"/>
        <dbReference type="ChEBI" id="CHEBI:15377"/>
        <dbReference type="ChEBI" id="CHEBI:15378"/>
        <dbReference type="ChEBI" id="CHEBI:17790"/>
        <dbReference type="ChEBI" id="CHEBI:140522"/>
        <dbReference type="ChEBI" id="CHEBI:140523"/>
        <dbReference type="EC" id="3.1.1.11"/>
    </reaction>
</comment>
<evidence type="ECO:0000256" key="4">
    <source>
        <dbReference type="ARBA" id="ARBA00022801"/>
    </source>
</evidence>
<dbReference type="Proteomes" id="UP000515151">
    <property type="component" value="Chromosome 3"/>
</dbReference>
<keyword evidence="5 7" id="KW-0063">Aspartyl esterase</keyword>
<evidence type="ECO:0000256" key="3">
    <source>
        <dbReference type="ARBA" id="ARBA00007786"/>
    </source>
</evidence>
<dbReference type="SUPFAM" id="SSF101148">
    <property type="entry name" value="Plant invertase/pectin methylesterase inhibitor"/>
    <property type="match status" value="1"/>
</dbReference>
<evidence type="ECO:0000313" key="11">
    <source>
        <dbReference type="Proteomes" id="UP000515151"/>
    </source>
</evidence>
<dbReference type="Gene3D" id="2.160.20.10">
    <property type="entry name" value="Single-stranded right-handed beta-helix, Pectin lyase-like"/>
    <property type="match status" value="1"/>
</dbReference>
<dbReference type="GO" id="GO:0030599">
    <property type="term" value="F:pectinesterase activity"/>
    <property type="evidence" value="ECO:0007669"/>
    <property type="project" value="UniProtKB-UniRule"/>
</dbReference>
<dbReference type="UniPathway" id="UPA00545">
    <property type="reaction ID" value="UER00823"/>
</dbReference>
<feature type="domain" description="Pectinesterase inhibitor" evidence="8">
    <location>
        <begin position="26"/>
        <end position="175"/>
    </location>
</feature>
<dbReference type="InterPro" id="IPR011050">
    <property type="entry name" value="Pectin_lyase_fold/virulence"/>
</dbReference>
<dbReference type="EMBL" id="MTKT01003159">
    <property type="protein sequence ID" value="OWM76635.1"/>
    <property type="molecule type" value="Genomic_DNA"/>
</dbReference>
<evidence type="ECO:0000256" key="7">
    <source>
        <dbReference type="RuleBase" id="RU000589"/>
    </source>
</evidence>
<keyword evidence="11" id="KW-1185">Reference proteome</keyword>
<dbReference type="AlphaFoldDB" id="A0A218WV25"/>
<dbReference type="PROSITE" id="PS00800">
    <property type="entry name" value="PECTINESTERASE_1"/>
    <property type="match status" value="1"/>
</dbReference>
<dbReference type="InterPro" id="IPR012334">
    <property type="entry name" value="Pectin_lyas_fold"/>
</dbReference>
<keyword evidence="7" id="KW-0964">Secreted</keyword>
<comment type="function">
    <text evidence="7">Acts in the modification of cell walls via demethylesterification of cell wall pectin.</text>
</comment>
<accession>A0A218WV25</accession>
<comment type="similarity">
    <text evidence="3">In the C-terminal section; belongs to the pectinesterase family.</text>
</comment>
<feature type="chain" id="PRO_5044514692" description="Pectinesterase" evidence="7">
    <location>
        <begin position="29"/>
        <end position="541"/>
    </location>
</feature>
<comment type="similarity">
    <text evidence="2">In the N-terminal section; belongs to the PMEI family.</text>
</comment>
<gene>
    <name evidence="12" type="primary">LOC116198734</name>
    <name evidence="9" type="ORF">CDL15_Pgr009200</name>
</gene>
<evidence type="ECO:0000256" key="5">
    <source>
        <dbReference type="ARBA" id="ARBA00023085"/>
    </source>
</evidence>
<comment type="pathway">
    <text evidence="1 7">Glycan metabolism; pectin degradation; 2-dehydro-3-deoxy-D-gluconate from pectin: step 1/5.</text>
</comment>
<dbReference type="NCBIfam" id="TIGR01614">
    <property type="entry name" value="PME_inhib"/>
    <property type="match status" value="1"/>
</dbReference>
<dbReference type="Pfam" id="PF01095">
    <property type="entry name" value="Pectinesterase"/>
    <property type="match status" value="1"/>
</dbReference>
<keyword evidence="7" id="KW-0732">Signal</keyword>
<dbReference type="InterPro" id="IPR018040">
    <property type="entry name" value="Pectinesterase_Tyr_AS"/>
</dbReference>
<reference evidence="10" key="1">
    <citation type="journal article" date="2017" name="Plant J.">
        <title>The pomegranate (Punica granatum L.) genome and the genomics of punicalagin biosynthesis.</title>
        <authorList>
            <person name="Qin G."/>
            <person name="Xu C."/>
            <person name="Ming R."/>
            <person name="Tang H."/>
            <person name="Guyot R."/>
            <person name="Kramer E.M."/>
            <person name="Hu Y."/>
            <person name="Yi X."/>
            <person name="Qi Y."/>
            <person name="Xu X."/>
            <person name="Gao Z."/>
            <person name="Pan H."/>
            <person name="Jian J."/>
            <person name="Tian Y."/>
            <person name="Yue Z."/>
            <person name="Xu Y."/>
        </authorList>
    </citation>
    <scope>NUCLEOTIDE SEQUENCE [LARGE SCALE GENOMIC DNA]</scope>
    <source>
        <strain evidence="10">cv. Dabenzi</strain>
    </source>
</reference>
<evidence type="ECO:0000313" key="12">
    <source>
        <dbReference type="RefSeq" id="XP_031384815.1"/>
    </source>
</evidence>
<evidence type="ECO:0000313" key="9">
    <source>
        <dbReference type="EMBL" id="OWM76635.1"/>
    </source>
</evidence>
<dbReference type="EC" id="3.1.1.11" evidence="7"/>
<dbReference type="PANTHER" id="PTHR31707">
    <property type="entry name" value="PECTINESTERASE"/>
    <property type="match status" value="1"/>
</dbReference>
<feature type="signal peptide" evidence="7">
    <location>
        <begin position="1"/>
        <end position="28"/>
    </location>
</feature>
<evidence type="ECO:0000256" key="6">
    <source>
        <dbReference type="PROSITE-ProRule" id="PRU10040"/>
    </source>
</evidence>
<dbReference type="Pfam" id="PF04043">
    <property type="entry name" value="PMEI"/>
    <property type="match status" value="1"/>
</dbReference>
<dbReference type="GO" id="GO:0042545">
    <property type="term" value="P:cell wall modification"/>
    <property type="evidence" value="ECO:0007669"/>
    <property type="project" value="UniProtKB-UniRule"/>
</dbReference>
<feature type="active site" evidence="6">
    <location>
        <position position="379"/>
    </location>
</feature>
<dbReference type="InterPro" id="IPR035513">
    <property type="entry name" value="Invertase/methylesterase_inhib"/>
</dbReference>
<dbReference type="CDD" id="cd15798">
    <property type="entry name" value="PMEI-like_3"/>
    <property type="match status" value="1"/>
</dbReference>
<dbReference type="GO" id="GO:0045490">
    <property type="term" value="P:pectin catabolic process"/>
    <property type="evidence" value="ECO:0007669"/>
    <property type="project" value="UniProtKB-UniRule"/>
</dbReference>
<reference evidence="12" key="4">
    <citation type="submission" date="2025-04" db="UniProtKB">
        <authorList>
            <consortium name="RefSeq"/>
        </authorList>
    </citation>
    <scope>IDENTIFICATION</scope>
    <source>
        <tissue evidence="12">Leaf</tissue>
    </source>
</reference>
<dbReference type="SMART" id="SM00856">
    <property type="entry name" value="PMEI"/>
    <property type="match status" value="1"/>
</dbReference>
<name>A0A218WV25_PUNGR</name>
<sequence length="541" mass="59651">MGNNIKLLDKLLYACFLALSFRLVSINGEQLTSCAQTPYPDTCNYYLTRDSMLLSSQEEKTFAFHDLALRVTMDHTVQVHRLVSSMDVSSFDGRARSAWSDCLELYEDTMHQLNRSMSSNTVNPRDSQTWLSATITNHVTCQNGFKELKVESNLQRFPNLMLTNFSRLLSNSLAINKGYTISSPPSSIHLHEESGNGGNRRLLADGFPSWVSASDRKLLQSTAAPKADLVVANDGSGDFKTISEAVAASAKRRSGDKRFVIYVKAGTYNENVEIKRSMKNLMIVGDGKDATVVTGSRNAKDGSTTFRSATFAVMGAGFIARDMTFQNTAGPQKHQAVALRSGSDFSVFYSCSFKGYQDTLYVYSQRQFYRECDVYGTVDFIFGDAVVVLQNCNIYARKPMSGKWNTVTAQARTDPNQNTGIIIHGCRITAASDLKPVQGSVKTYLGRPWQKYSRTVIMMSSLDGLIDPQGWLPWSGSFALSTLYYGEYMNTGSGASTSGRVKWPGYHVITSASDARKFTVGNFLAGNSWIPATGVPFLVGL</sequence>
<dbReference type="SUPFAM" id="SSF51126">
    <property type="entry name" value="Pectin lyase-like"/>
    <property type="match status" value="1"/>
</dbReference>
<evidence type="ECO:0000313" key="10">
    <source>
        <dbReference type="Proteomes" id="UP000197138"/>
    </source>
</evidence>
<protein>
    <recommendedName>
        <fullName evidence="7">Pectinesterase</fullName>
        <ecNumber evidence="7">3.1.1.11</ecNumber>
    </recommendedName>
</protein>
<organism evidence="9 10">
    <name type="scientific">Punica granatum</name>
    <name type="common">Pomegranate</name>
    <dbReference type="NCBI Taxonomy" id="22663"/>
    <lineage>
        <taxon>Eukaryota</taxon>
        <taxon>Viridiplantae</taxon>
        <taxon>Streptophyta</taxon>
        <taxon>Embryophyta</taxon>
        <taxon>Tracheophyta</taxon>
        <taxon>Spermatophyta</taxon>
        <taxon>Magnoliopsida</taxon>
        <taxon>eudicotyledons</taxon>
        <taxon>Gunneridae</taxon>
        <taxon>Pentapetalae</taxon>
        <taxon>rosids</taxon>
        <taxon>malvids</taxon>
        <taxon>Myrtales</taxon>
        <taxon>Lythraceae</taxon>
        <taxon>Punica</taxon>
    </lineage>
</organism>
<dbReference type="Proteomes" id="UP000197138">
    <property type="component" value="Unassembled WGS sequence"/>
</dbReference>
<evidence type="ECO:0000259" key="8">
    <source>
        <dbReference type="SMART" id="SM00856"/>
    </source>
</evidence>
<dbReference type="PROSITE" id="PS00503">
    <property type="entry name" value="PECTINESTERASE_2"/>
    <property type="match status" value="1"/>
</dbReference>
<dbReference type="RefSeq" id="XP_031384815.1">
    <property type="nucleotide sequence ID" value="XM_031528955.1"/>
</dbReference>